<evidence type="ECO:0000256" key="1">
    <source>
        <dbReference type="ARBA" id="ARBA00004429"/>
    </source>
</evidence>
<accession>B1I3A2</accession>
<evidence type="ECO:0000256" key="3">
    <source>
        <dbReference type="ARBA" id="ARBA00022448"/>
    </source>
</evidence>
<organism evidence="12 13">
    <name type="scientific">Desulforudis audaxviator (strain MP104C)</name>
    <dbReference type="NCBI Taxonomy" id="477974"/>
    <lineage>
        <taxon>Bacteria</taxon>
        <taxon>Bacillati</taxon>
        <taxon>Bacillota</taxon>
        <taxon>Clostridia</taxon>
        <taxon>Thermoanaerobacterales</taxon>
        <taxon>Candidatus Desulforudaceae</taxon>
        <taxon>Candidatus Desulforudis</taxon>
    </lineage>
</organism>
<dbReference type="Proteomes" id="UP000008544">
    <property type="component" value="Chromosome"/>
</dbReference>
<evidence type="ECO:0000256" key="10">
    <source>
        <dbReference type="SAM" id="Phobius"/>
    </source>
</evidence>
<dbReference type="Pfam" id="PF00482">
    <property type="entry name" value="T2SSF"/>
    <property type="match status" value="2"/>
</dbReference>
<keyword evidence="5" id="KW-0997">Cell inner membrane</keyword>
<gene>
    <name evidence="12" type="ordered locus">Daud_0992</name>
</gene>
<reference evidence="13" key="1">
    <citation type="submission" date="2007-10" db="EMBL/GenBank/DDBJ databases">
        <title>Complete sequence of chromosome of Desulforudis audaxviator MP104C.</title>
        <authorList>
            <person name="Copeland A."/>
            <person name="Lucas S."/>
            <person name="Lapidus A."/>
            <person name="Barry K."/>
            <person name="Glavina del Rio T."/>
            <person name="Dalin E."/>
            <person name="Tice H."/>
            <person name="Bruce D."/>
            <person name="Pitluck S."/>
            <person name="Lowry S.R."/>
            <person name="Larimer F."/>
            <person name="Land M.L."/>
            <person name="Hauser L."/>
            <person name="Kyrpides N."/>
            <person name="Ivanova N.N."/>
            <person name="Richardson P."/>
        </authorList>
    </citation>
    <scope>NUCLEOTIDE SEQUENCE [LARGE SCALE GENOMIC DNA]</scope>
    <source>
        <strain evidence="13">MP104C</strain>
    </source>
</reference>
<evidence type="ECO:0000313" key="12">
    <source>
        <dbReference type="EMBL" id="ACA59504.1"/>
    </source>
</evidence>
<dbReference type="EMBL" id="CP000860">
    <property type="protein sequence ID" value="ACA59504.1"/>
    <property type="molecule type" value="Genomic_DNA"/>
</dbReference>
<evidence type="ECO:0000256" key="2">
    <source>
        <dbReference type="ARBA" id="ARBA00005745"/>
    </source>
</evidence>
<dbReference type="STRING" id="477974.Daud_0992"/>
<evidence type="ECO:0000256" key="7">
    <source>
        <dbReference type="ARBA" id="ARBA00022989"/>
    </source>
</evidence>
<protein>
    <submittedName>
        <fullName evidence="12">Type II secretion system protein</fullName>
    </submittedName>
</protein>
<dbReference type="PANTHER" id="PTHR30012">
    <property type="entry name" value="GENERAL SECRETION PATHWAY PROTEIN"/>
    <property type="match status" value="1"/>
</dbReference>
<feature type="domain" description="Type II secretion system protein GspF" evidence="11">
    <location>
        <begin position="99"/>
        <end position="222"/>
    </location>
</feature>
<dbReference type="AlphaFoldDB" id="B1I3A2"/>
<dbReference type="GO" id="GO:0009306">
    <property type="term" value="P:protein secretion"/>
    <property type="evidence" value="ECO:0007669"/>
    <property type="project" value="InterPro"/>
</dbReference>
<evidence type="ECO:0000256" key="9">
    <source>
        <dbReference type="RuleBase" id="RU003923"/>
    </source>
</evidence>
<comment type="subcellular location">
    <subcellularLocation>
        <location evidence="1">Cell inner membrane</location>
        <topology evidence="1">Multi-pass membrane protein</topology>
    </subcellularLocation>
    <subcellularLocation>
        <location evidence="9">Cell membrane</location>
        <topology evidence="9">Multi-pass membrane protein</topology>
    </subcellularLocation>
</comment>
<dbReference type="HOGENOM" id="CLU_035032_2_2_9"/>
<feature type="domain" description="Type II secretion system protein GspF" evidence="11">
    <location>
        <begin position="302"/>
        <end position="424"/>
    </location>
</feature>
<keyword evidence="6 9" id="KW-0812">Transmembrane</keyword>
<feature type="transmembrane region" description="Helical" evidence="10">
    <location>
        <begin position="283"/>
        <end position="303"/>
    </location>
</feature>
<evidence type="ECO:0000313" key="13">
    <source>
        <dbReference type="Proteomes" id="UP000008544"/>
    </source>
</evidence>
<keyword evidence="7 10" id="KW-1133">Transmembrane helix</keyword>
<dbReference type="KEGG" id="dau:Daud_0992"/>
<feature type="transmembrane region" description="Helical" evidence="10">
    <location>
        <begin position="198"/>
        <end position="221"/>
    </location>
</feature>
<dbReference type="FunFam" id="1.20.81.30:FF:000001">
    <property type="entry name" value="Type II secretion system protein F"/>
    <property type="match status" value="2"/>
</dbReference>
<dbReference type="OrthoDB" id="9805682at2"/>
<keyword evidence="13" id="KW-1185">Reference proteome</keyword>
<name>B1I3A2_DESAP</name>
<dbReference type="PANTHER" id="PTHR30012:SF0">
    <property type="entry name" value="TYPE II SECRETION SYSTEM PROTEIN F-RELATED"/>
    <property type="match status" value="1"/>
</dbReference>
<keyword evidence="4" id="KW-1003">Cell membrane</keyword>
<evidence type="ECO:0000259" key="11">
    <source>
        <dbReference type="Pfam" id="PF00482"/>
    </source>
</evidence>
<dbReference type="InterPro" id="IPR003004">
    <property type="entry name" value="GspF/PilC"/>
</dbReference>
<feature type="transmembrane region" description="Helical" evidence="10">
    <location>
        <begin position="405"/>
        <end position="432"/>
    </location>
</feature>
<dbReference type="eggNOG" id="COG1459">
    <property type="taxonomic scope" value="Bacteria"/>
</dbReference>
<dbReference type="Gene3D" id="1.20.81.30">
    <property type="entry name" value="Type II secretion system (T2SS), domain F"/>
    <property type="match status" value="2"/>
</dbReference>
<keyword evidence="8 10" id="KW-0472">Membrane</keyword>
<comment type="similarity">
    <text evidence="2 9">Belongs to the GSP F family.</text>
</comment>
<dbReference type="PRINTS" id="PR00812">
    <property type="entry name" value="BCTERIALGSPF"/>
</dbReference>
<reference evidence="12 13" key="2">
    <citation type="journal article" date="2008" name="Science">
        <title>Environmental genomics reveals a single-species ecosystem deep within Earth.</title>
        <authorList>
            <person name="Chivian D."/>
            <person name="Brodie E.L."/>
            <person name="Alm E.J."/>
            <person name="Culley D.E."/>
            <person name="Dehal P.S."/>
            <person name="Desantis T.Z."/>
            <person name="Gihring T.M."/>
            <person name="Lapidus A."/>
            <person name="Lin L.H."/>
            <person name="Lowry S.R."/>
            <person name="Moser D.P."/>
            <person name="Richardson P.M."/>
            <person name="Southam G."/>
            <person name="Wanger G."/>
            <person name="Pratt L.M."/>
            <person name="Andersen G.L."/>
            <person name="Hazen T.C."/>
            <person name="Brockman F.J."/>
            <person name="Arkin A.P."/>
            <person name="Onstott T.C."/>
        </authorList>
    </citation>
    <scope>NUCLEOTIDE SEQUENCE [LARGE SCALE GENOMIC DNA]</scope>
    <source>
        <strain evidence="12 13">MP104C</strain>
    </source>
</reference>
<dbReference type="GO" id="GO:0005886">
    <property type="term" value="C:plasma membrane"/>
    <property type="evidence" value="ECO:0007669"/>
    <property type="project" value="UniProtKB-SubCell"/>
</dbReference>
<evidence type="ECO:0000256" key="4">
    <source>
        <dbReference type="ARBA" id="ARBA00022475"/>
    </source>
</evidence>
<dbReference type="InterPro" id="IPR001992">
    <property type="entry name" value="T2SS_GspF/T4SS_PilC_CS"/>
</dbReference>
<dbReference type="InterPro" id="IPR042094">
    <property type="entry name" value="T2SS_GspF_sf"/>
</dbReference>
<evidence type="ECO:0000256" key="6">
    <source>
        <dbReference type="ARBA" id="ARBA00022692"/>
    </source>
</evidence>
<feature type="transmembrane region" description="Helical" evidence="10">
    <location>
        <begin position="252"/>
        <end position="271"/>
    </location>
</feature>
<dbReference type="PROSITE" id="PS00874">
    <property type="entry name" value="T2SP_F"/>
    <property type="match status" value="1"/>
</dbReference>
<sequence>MFGRKLSPGVEYCSKSGKVLCYFLLKGDFLLVFAYRARDRQGRRVTGQVEAENKAAAAASLWARGFFVIDLNEASNRRGPVRPLPFIREKVSARELALFSRQSAALIDAGVPVLRALRILTAQAPNRRLRDTLDEVAAAVERGSSLAGAFRRHPDVFPSVFTSLVEAGELGGQLNLVLERLSVHYEKEHLFREKMRSVLTYPLIVLAVAVLAVAVLTTFVLPTLAGVLTETGVPLPLLTEIVIRVSESANRYWYLVFASLTVLPVALRHLVGTPWGRDYWDRALLRIPVFGHLAGSIIIARFCRTFASLIKSGVPILQALDVLAKTVGNAGMARAIEEISANVGQGESIAVLLERSRLFPRMVTQMIVVGEETGALDKLLEKVAVYYEQDVDQTVSRLASALEPVLILAVGGVVGLIIISVLLPLLGAIAGIS</sequence>
<evidence type="ECO:0000256" key="8">
    <source>
        <dbReference type="ARBA" id="ARBA00023136"/>
    </source>
</evidence>
<proteinExistence type="inferred from homology"/>
<keyword evidence="3 9" id="KW-0813">Transport</keyword>
<evidence type="ECO:0000256" key="5">
    <source>
        <dbReference type="ARBA" id="ARBA00022519"/>
    </source>
</evidence>
<dbReference type="InterPro" id="IPR018076">
    <property type="entry name" value="T2SS_GspF_dom"/>
</dbReference>